<dbReference type="AlphaFoldDB" id="A0A4V5ZXZ1"/>
<gene>
    <name evidence="5" type="ORF">L596_028650</name>
</gene>
<evidence type="ECO:0000259" key="4">
    <source>
        <dbReference type="PROSITE" id="PS50089"/>
    </source>
</evidence>
<dbReference type="PROSITE" id="PS50089">
    <property type="entry name" value="ZF_RING_2"/>
    <property type="match status" value="1"/>
</dbReference>
<evidence type="ECO:0000313" key="6">
    <source>
        <dbReference type="Proteomes" id="UP000298663"/>
    </source>
</evidence>
<accession>A0A4V5ZXZ1</accession>
<sequence length="331" mass="37382">MSSGSRSRSFLEVMEHLADVIKGQMLKQPCGGDACPSRGMSIQNNGTITDDVNNSIIPVFPLRLESNLVSFEIKLDEVLQSRNDRNVDIIFLRDMEQFPKLQISNHEAKKMYRGGRKDPNCFVMEFNVAGCFENPPAGAKKGDILRLTFDDWTDFGFNLKINLSGMHAESFIPFAHPRTNLYFALQFNLRDLYCVSDFDFEDTLNPVSSLRDVSSVVQFLYRAGIKHEDCNICAQSLPLDVLFPCGHTMCRHCTSQITTQCPYCNTRIHSVKNITVIAKRCRFPGCGCDMMQTIALPCCCLVGCMKASKEYLEETCPVCRQPVSVFSHCFR</sequence>
<evidence type="ECO:0000256" key="2">
    <source>
        <dbReference type="ARBA" id="ARBA00022833"/>
    </source>
</evidence>
<dbReference type="InterPro" id="IPR013083">
    <property type="entry name" value="Znf_RING/FYVE/PHD"/>
</dbReference>
<dbReference type="Pfam" id="PF13920">
    <property type="entry name" value="zf-C3HC4_3"/>
    <property type="match status" value="1"/>
</dbReference>
<keyword evidence="2" id="KW-0862">Zinc</keyword>
<evidence type="ECO:0000256" key="1">
    <source>
        <dbReference type="ARBA" id="ARBA00022771"/>
    </source>
</evidence>
<dbReference type="InterPro" id="IPR001841">
    <property type="entry name" value="Znf_RING"/>
</dbReference>
<reference evidence="5 6" key="1">
    <citation type="journal article" date="2015" name="Genome Biol.">
        <title>Comparative genomics of Steinernema reveals deeply conserved gene regulatory networks.</title>
        <authorList>
            <person name="Dillman A.R."/>
            <person name="Macchietto M."/>
            <person name="Porter C.F."/>
            <person name="Rogers A."/>
            <person name="Williams B."/>
            <person name="Antoshechkin I."/>
            <person name="Lee M.M."/>
            <person name="Goodwin Z."/>
            <person name="Lu X."/>
            <person name="Lewis E.E."/>
            <person name="Goodrich-Blair H."/>
            <person name="Stock S.P."/>
            <person name="Adams B.J."/>
            <person name="Sternberg P.W."/>
            <person name="Mortazavi A."/>
        </authorList>
    </citation>
    <scope>NUCLEOTIDE SEQUENCE [LARGE SCALE GENOMIC DNA]</scope>
    <source>
        <strain evidence="5 6">ALL</strain>
    </source>
</reference>
<dbReference type="Gene3D" id="3.30.40.10">
    <property type="entry name" value="Zinc/RING finger domain, C3HC4 (zinc finger)"/>
    <property type="match status" value="1"/>
</dbReference>
<proteinExistence type="predicted"/>
<organism evidence="5 6">
    <name type="scientific">Steinernema carpocapsae</name>
    <name type="common">Entomopathogenic nematode</name>
    <dbReference type="NCBI Taxonomy" id="34508"/>
    <lineage>
        <taxon>Eukaryota</taxon>
        <taxon>Metazoa</taxon>
        <taxon>Ecdysozoa</taxon>
        <taxon>Nematoda</taxon>
        <taxon>Chromadorea</taxon>
        <taxon>Rhabditida</taxon>
        <taxon>Tylenchina</taxon>
        <taxon>Panagrolaimomorpha</taxon>
        <taxon>Strongyloidoidea</taxon>
        <taxon>Steinernematidae</taxon>
        <taxon>Steinernema</taxon>
    </lineage>
</organism>
<comment type="caution">
    <text evidence="5">The sequence shown here is derived from an EMBL/GenBank/DDBJ whole genome shotgun (WGS) entry which is preliminary data.</text>
</comment>
<dbReference type="GO" id="GO:0008270">
    <property type="term" value="F:zinc ion binding"/>
    <property type="evidence" value="ECO:0007669"/>
    <property type="project" value="UniProtKB-KW"/>
</dbReference>
<evidence type="ECO:0000256" key="3">
    <source>
        <dbReference type="PROSITE-ProRule" id="PRU00175"/>
    </source>
</evidence>
<protein>
    <recommendedName>
        <fullName evidence="4">RING-type domain-containing protein</fullName>
    </recommendedName>
</protein>
<dbReference type="OrthoDB" id="1262810at2759"/>
<keyword evidence="1 3" id="KW-0479">Metal-binding</keyword>
<dbReference type="SUPFAM" id="SSF57850">
    <property type="entry name" value="RING/U-box"/>
    <property type="match status" value="1"/>
</dbReference>
<keyword evidence="6" id="KW-1185">Reference proteome</keyword>
<evidence type="ECO:0000313" key="5">
    <source>
        <dbReference type="EMBL" id="TKR61555.1"/>
    </source>
</evidence>
<dbReference type="EMBL" id="AZBU02000011">
    <property type="protein sequence ID" value="TKR61555.1"/>
    <property type="molecule type" value="Genomic_DNA"/>
</dbReference>
<name>A0A4V5ZXZ1_STECR</name>
<dbReference type="Proteomes" id="UP000298663">
    <property type="component" value="Unassembled WGS sequence"/>
</dbReference>
<feature type="domain" description="RING-type" evidence="4">
    <location>
        <begin position="230"/>
        <end position="265"/>
    </location>
</feature>
<reference evidence="5 6" key="2">
    <citation type="journal article" date="2019" name="G3 (Bethesda)">
        <title>Hybrid Assembly of the Genome of the Entomopathogenic Nematode Steinernema carpocapsae Identifies the X-Chromosome.</title>
        <authorList>
            <person name="Serra L."/>
            <person name="Macchietto M."/>
            <person name="Macias-Munoz A."/>
            <person name="McGill C.J."/>
            <person name="Rodriguez I.M."/>
            <person name="Rodriguez B."/>
            <person name="Murad R."/>
            <person name="Mortazavi A."/>
        </authorList>
    </citation>
    <scope>NUCLEOTIDE SEQUENCE [LARGE SCALE GENOMIC DNA]</scope>
    <source>
        <strain evidence="5 6">ALL</strain>
    </source>
</reference>
<keyword evidence="1 3" id="KW-0863">Zinc-finger</keyword>